<dbReference type="PROSITE" id="PS01124">
    <property type="entry name" value="HTH_ARAC_FAMILY_2"/>
    <property type="match status" value="1"/>
</dbReference>
<dbReference type="RefSeq" id="WP_354660164.1">
    <property type="nucleotide sequence ID" value="NZ_JBEXAC010000001.1"/>
</dbReference>
<dbReference type="Gene3D" id="1.10.10.60">
    <property type="entry name" value="Homeodomain-like"/>
    <property type="match status" value="1"/>
</dbReference>
<dbReference type="InterPro" id="IPR009057">
    <property type="entry name" value="Homeodomain-like_sf"/>
</dbReference>
<dbReference type="Pfam" id="PF02311">
    <property type="entry name" value="AraC_binding"/>
    <property type="match status" value="1"/>
</dbReference>
<protein>
    <submittedName>
        <fullName evidence="5">AraC family transcriptional regulator</fullName>
    </submittedName>
</protein>
<evidence type="ECO:0000313" key="6">
    <source>
        <dbReference type="Proteomes" id="UP001549749"/>
    </source>
</evidence>
<dbReference type="InterPro" id="IPR003313">
    <property type="entry name" value="AraC-bd"/>
</dbReference>
<dbReference type="PRINTS" id="PR00032">
    <property type="entry name" value="HTHARAC"/>
</dbReference>
<keyword evidence="2" id="KW-0238">DNA-binding</keyword>
<feature type="domain" description="HTH araC/xylS-type" evidence="4">
    <location>
        <begin position="197"/>
        <end position="295"/>
    </location>
</feature>
<dbReference type="SUPFAM" id="SSF46689">
    <property type="entry name" value="Homeodomain-like"/>
    <property type="match status" value="1"/>
</dbReference>
<dbReference type="InterPro" id="IPR014710">
    <property type="entry name" value="RmlC-like_jellyroll"/>
</dbReference>
<dbReference type="InterPro" id="IPR020449">
    <property type="entry name" value="Tscrpt_reg_AraC-type_HTH"/>
</dbReference>
<gene>
    <name evidence="5" type="ORF">ABR189_09125</name>
</gene>
<evidence type="ECO:0000259" key="4">
    <source>
        <dbReference type="PROSITE" id="PS01124"/>
    </source>
</evidence>
<name>A0ABV2T3D6_9BACT</name>
<dbReference type="PANTHER" id="PTHR43280:SF32">
    <property type="entry name" value="TRANSCRIPTIONAL REGULATORY PROTEIN"/>
    <property type="match status" value="1"/>
</dbReference>
<dbReference type="SMART" id="SM00342">
    <property type="entry name" value="HTH_ARAC"/>
    <property type="match status" value="1"/>
</dbReference>
<keyword evidence="1" id="KW-0805">Transcription regulation</keyword>
<dbReference type="Proteomes" id="UP001549749">
    <property type="component" value="Unassembled WGS sequence"/>
</dbReference>
<keyword evidence="6" id="KW-1185">Reference proteome</keyword>
<evidence type="ECO:0000256" key="1">
    <source>
        <dbReference type="ARBA" id="ARBA00023015"/>
    </source>
</evidence>
<reference evidence="5 6" key="1">
    <citation type="submission" date="2024-06" db="EMBL/GenBank/DDBJ databases">
        <title>Chitinophaga defluvii sp. nov., isolated from municipal sewage.</title>
        <authorList>
            <person name="Zhang L."/>
        </authorList>
    </citation>
    <scope>NUCLEOTIDE SEQUENCE [LARGE SCALE GENOMIC DNA]</scope>
    <source>
        <strain evidence="5 6">H8</strain>
    </source>
</reference>
<dbReference type="PANTHER" id="PTHR43280">
    <property type="entry name" value="ARAC-FAMILY TRANSCRIPTIONAL REGULATOR"/>
    <property type="match status" value="1"/>
</dbReference>
<proteinExistence type="predicted"/>
<keyword evidence="3" id="KW-0804">Transcription</keyword>
<comment type="caution">
    <text evidence="5">The sequence shown here is derived from an EMBL/GenBank/DDBJ whole genome shotgun (WGS) entry which is preliminary data.</text>
</comment>
<evidence type="ECO:0000313" key="5">
    <source>
        <dbReference type="EMBL" id="MET6997529.1"/>
    </source>
</evidence>
<sequence length="297" mass="34821">MKRKEAISEYHLNKHRPDKPQFAIHDLKAYLTLNQGKANKPHIHSFFQIIWFKKGSGKHFVDFKAYDVFENAIFFIARNQVHYFDENTEYDGVLIHFSELFLTPNESSIDYLMKCSLFNNPYQMPSCCIGSNIEATLSIYINQIYTELETEEDFASDELLRTYLKAFLIQVQRGRNDFERANGKTPFMLDEKREQLIRFVNFVDEHFIKGVTVAEYAQLLHISSRTLSDLTAQTLNKTPLTVIQERTVLEAQRLLLHSDLNVNQIGYRLGFDDPSYFVKYFKKHTKISPSEFRKSIS</sequence>
<dbReference type="InterPro" id="IPR037923">
    <property type="entry name" value="HTH-like"/>
</dbReference>
<dbReference type="Gene3D" id="2.60.120.10">
    <property type="entry name" value="Jelly Rolls"/>
    <property type="match status" value="1"/>
</dbReference>
<evidence type="ECO:0000256" key="2">
    <source>
        <dbReference type="ARBA" id="ARBA00023125"/>
    </source>
</evidence>
<accession>A0ABV2T3D6</accession>
<dbReference type="SUPFAM" id="SSF51215">
    <property type="entry name" value="Regulatory protein AraC"/>
    <property type="match status" value="1"/>
</dbReference>
<dbReference type="Pfam" id="PF12833">
    <property type="entry name" value="HTH_18"/>
    <property type="match status" value="1"/>
</dbReference>
<organism evidence="5 6">
    <name type="scientific">Chitinophaga defluvii</name>
    <dbReference type="NCBI Taxonomy" id="3163343"/>
    <lineage>
        <taxon>Bacteria</taxon>
        <taxon>Pseudomonadati</taxon>
        <taxon>Bacteroidota</taxon>
        <taxon>Chitinophagia</taxon>
        <taxon>Chitinophagales</taxon>
        <taxon>Chitinophagaceae</taxon>
        <taxon>Chitinophaga</taxon>
    </lineage>
</organism>
<dbReference type="InterPro" id="IPR018060">
    <property type="entry name" value="HTH_AraC"/>
</dbReference>
<dbReference type="EMBL" id="JBEXAC010000001">
    <property type="protein sequence ID" value="MET6997529.1"/>
    <property type="molecule type" value="Genomic_DNA"/>
</dbReference>
<evidence type="ECO:0000256" key="3">
    <source>
        <dbReference type="ARBA" id="ARBA00023163"/>
    </source>
</evidence>